<evidence type="ECO:0000313" key="3">
    <source>
        <dbReference type="Proteomes" id="UP001140453"/>
    </source>
</evidence>
<gene>
    <name evidence="2" type="ORF">N0V93_001702</name>
</gene>
<accession>A0A9W9D1X5</accession>
<dbReference type="EMBL" id="JAPEVB010000001">
    <property type="protein sequence ID" value="KAJ4397473.1"/>
    <property type="molecule type" value="Genomic_DNA"/>
</dbReference>
<proteinExistence type="predicted"/>
<dbReference type="Pfam" id="PF20150">
    <property type="entry name" value="2EXR"/>
    <property type="match status" value="1"/>
</dbReference>
<comment type="caution">
    <text evidence="2">The sequence shown here is derived from an EMBL/GenBank/DDBJ whole genome shotgun (WGS) entry which is preliminary data.</text>
</comment>
<dbReference type="PANTHER" id="PTHR35910:SF6">
    <property type="entry name" value="2EXR DOMAIN-CONTAINING PROTEIN"/>
    <property type="match status" value="1"/>
</dbReference>
<name>A0A9W9D1X5_9PEZI</name>
<dbReference type="InterPro" id="IPR045518">
    <property type="entry name" value="2EXR"/>
</dbReference>
<feature type="domain" description="2EXR" evidence="1">
    <location>
        <begin position="23"/>
        <end position="140"/>
    </location>
</feature>
<keyword evidence="3" id="KW-1185">Reference proteome</keyword>
<dbReference type="PANTHER" id="PTHR35910">
    <property type="entry name" value="2EXR DOMAIN-CONTAINING PROTEIN"/>
    <property type="match status" value="1"/>
</dbReference>
<organism evidence="2 3">
    <name type="scientific">Gnomoniopsis smithogilvyi</name>
    <dbReference type="NCBI Taxonomy" id="1191159"/>
    <lineage>
        <taxon>Eukaryota</taxon>
        <taxon>Fungi</taxon>
        <taxon>Dikarya</taxon>
        <taxon>Ascomycota</taxon>
        <taxon>Pezizomycotina</taxon>
        <taxon>Sordariomycetes</taxon>
        <taxon>Sordariomycetidae</taxon>
        <taxon>Diaporthales</taxon>
        <taxon>Gnomoniaceae</taxon>
        <taxon>Gnomoniopsis</taxon>
    </lineage>
</organism>
<protein>
    <recommendedName>
        <fullName evidence="1">2EXR domain-containing protein</fullName>
    </recommendedName>
</protein>
<reference evidence="2" key="1">
    <citation type="submission" date="2022-10" db="EMBL/GenBank/DDBJ databases">
        <title>Tapping the CABI collections for fungal endophytes: first genome assemblies for Collariella, Neodidymelliopsis, Ascochyta clinopodiicola, Didymella pomorum, Didymosphaeria variabile, Neocosmospora piperis and Neocucurbitaria cava.</title>
        <authorList>
            <person name="Hill R."/>
        </authorList>
    </citation>
    <scope>NUCLEOTIDE SEQUENCE</scope>
    <source>
        <strain evidence="2">IMI 355082</strain>
    </source>
</reference>
<dbReference type="Proteomes" id="UP001140453">
    <property type="component" value="Unassembled WGS sequence"/>
</dbReference>
<evidence type="ECO:0000313" key="2">
    <source>
        <dbReference type="EMBL" id="KAJ4397473.1"/>
    </source>
</evidence>
<evidence type="ECO:0000259" key="1">
    <source>
        <dbReference type="Pfam" id="PF20150"/>
    </source>
</evidence>
<dbReference type="OrthoDB" id="3469466at2759"/>
<sequence length="400" mass="46509">MGSQPSVRILNIDMMGTPGHEVFHLFPTLPKELRLQIWETAVPRERLIHISLKLHQGRRYELATAEPRYLERNALRKPISGERYRAVAEGQQLNSKFLRVNSEARCVALAFYRVHIPVYLSGPKLTERTTLFFNPENDFLHIKAEAPIRETLIDFLWDLKAYDPKDIGLLKLAIDLEGFCANDLEHLRRSDLFLIRQRKALVDTLSQLKEVWFLNLQSPRWVHKQPVEPIVTQIRPSGVFPVAGGSPTLERVGADPRHGLEQALERVYMGDIDPREILFRWRRLLRTWEIDYEDGQVDYRVLFAVTPERHRRTWRIKQLDQAMEFLTLEEEPIGPVLPAQSQIGQAHRCMAAIGFWLFPVESIGQIREGEKLADMDFYPGRVLDMREHWPELICSKLSGL</sequence>
<dbReference type="AlphaFoldDB" id="A0A9W9D1X5"/>